<dbReference type="Proteomes" id="UP000821865">
    <property type="component" value="Chromosome 1"/>
</dbReference>
<protein>
    <submittedName>
        <fullName evidence="1">Uncharacterized protein</fullName>
    </submittedName>
</protein>
<accession>A0ACB8E433</accession>
<proteinExistence type="predicted"/>
<reference evidence="1" key="1">
    <citation type="submission" date="2020-05" db="EMBL/GenBank/DDBJ databases">
        <title>Large-scale comparative analyses of tick genomes elucidate their genetic diversity and vector capacities.</title>
        <authorList>
            <person name="Jia N."/>
            <person name="Wang J."/>
            <person name="Shi W."/>
            <person name="Du L."/>
            <person name="Sun Y."/>
            <person name="Zhan W."/>
            <person name="Jiang J."/>
            <person name="Wang Q."/>
            <person name="Zhang B."/>
            <person name="Ji P."/>
            <person name="Sakyi L.B."/>
            <person name="Cui X."/>
            <person name="Yuan T."/>
            <person name="Jiang B."/>
            <person name="Yang W."/>
            <person name="Lam T.T.-Y."/>
            <person name="Chang Q."/>
            <person name="Ding S."/>
            <person name="Wang X."/>
            <person name="Zhu J."/>
            <person name="Ruan X."/>
            <person name="Zhao L."/>
            <person name="Wei J."/>
            <person name="Que T."/>
            <person name="Du C."/>
            <person name="Cheng J."/>
            <person name="Dai P."/>
            <person name="Han X."/>
            <person name="Huang E."/>
            <person name="Gao Y."/>
            <person name="Liu J."/>
            <person name="Shao H."/>
            <person name="Ye R."/>
            <person name="Li L."/>
            <person name="Wei W."/>
            <person name="Wang X."/>
            <person name="Wang C."/>
            <person name="Yang T."/>
            <person name="Huo Q."/>
            <person name="Li W."/>
            <person name="Guo W."/>
            <person name="Chen H."/>
            <person name="Zhou L."/>
            <person name="Ni X."/>
            <person name="Tian J."/>
            <person name="Zhou Y."/>
            <person name="Sheng Y."/>
            <person name="Liu T."/>
            <person name="Pan Y."/>
            <person name="Xia L."/>
            <person name="Li J."/>
            <person name="Zhao F."/>
            <person name="Cao W."/>
        </authorList>
    </citation>
    <scope>NUCLEOTIDE SEQUENCE</scope>
    <source>
        <strain evidence="1">Dsil-2018</strain>
    </source>
</reference>
<gene>
    <name evidence="1" type="ORF">HPB49_023189</name>
</gene>
<evidence type="ECO:0000313" key="2">
    <source>
        <dbReference type="Proteomes" id="UP000821865"/>
    </source>
</evidence>
<evidence type="ECO:0000313" key="1">
    <source>
        <dbReference type="EMBL" id="KAH7981331.1"/>
    </source>
</evidence>
<comment type="caution">
    <text evidence="1">The sequence shown here is derived from an EMBL/GenBank/DDBJ whole genome shotgun (WGS) entry which is preliminary data.</text>
</comment>
<dbReference type="EMBL" id="CM023470">
    <property type="protein sequence ID" value="KAH7981331.1"/>
    <property type="molecule type" value="Genomic_DNA"/>
</dbReference>
<keyword evidence="2" id="KW-1185">Reference proteome</keyword>
<name>A0ACB8E433_DERSI</name>
<sequence>MATEDSQVAGCSADVKITDKNEQQTERQAQLVEESKFKSKYPGKTRPGGALVFQKRQKKGQVYFDSGDYYMAKEKGQKVVPQGLPTILQNHTGMVIATMESLPPRKPSPSQSKLASEPFPKRSVRKEYSPCSSTDSLLDEEDKEDAVPVANP</sequence>
<organism evidence="1 2">
    <name type="scientific">Dermacentor silvarum</name>
    <name type="common">Tick</name>
    <dbReference type="NCBI Taxonomy" id="543639"/>
    <lineage>
        <taxon>Eukaryota</taxon>
        <taxon>Metazoa</taxon>
        <taxon>Ecdysozoa</taxon>
        <taxon>Arthropoda</taxon>
        <taxon>Chelicerata</taxon>
        <taxon>Arachnida</taxon>
        <taxon>Acari</taxon>
        <taxon>Parasitiformes</taxon>
        <taxon>Ixodida</taxon>
        <taxon>Ixodoidea</taxon>
        <taxon>Ixodidae</taxon>
        <taxon>Rhipicephalinae</taxon>
        <taxon>Dermacentor</taxon>
    </lineage>
</organism>